<evidence type="ECO:0000259" key="1">
    <source>
        <dbReference type="PROSITE" id="PS50011"/>
    </source>
</evidence>
<organism evidence="2 3">
    <name type="scientific">Prochlorothrix hollandica PCC 9006 = CALU 1027</name>
    <dbReference type="NCBI Taxonomy" id="317619"/>
    <lineage>
        <taxon>Bacteria</taxon>
        <taxon>Bacillati</taxon>
        <taxon>Cyanobacteriota</taxon>
        <taxon>Cyanophyceae</taxon>
        <taxon>Prochlorotrichales</taxon>
        <taxon>Prochlorotrichaceae</taxon>
        <taxon>Prochlorothrix</taxon>
    </lineage>
</organism>
<dbReference type="PANTHER" id="PTHR44167">
    <property type="entry name" value="OVARIAN-SPECIFIC SERINE/THREONINE-PROTEIN KINASE LOK-RELATED"/>
    <property type="match status" value="1"/>
</dbReference>
<dbReference type="AlphaFoldDB" id="A0A0M2PYH4"/>
<dbReference type="SMART" id="SM00220">
    <property type="entry name" value="S_TKc"/>
    <property type="match status" value="1"/>
</dbReference>
<dbReference type="PANTHER" id="PTHR44167:SF24">
    <property type="entry name" value="SERINE_THREONINE-PROTEIN KINASE CHK2"/>
    <property type="match status" value="1"/>
</dbReference>
<evidence type="ECO:0000313" key="2">
    <source>
        <dbReference type="EMBL" id="KKJ01215.1"/>
    </source>
</evidence>
<dbReference type="GO" id="GO:0004674">
    <property type="term" value="F:protein serine/threonine kinase activity"/>
    <property type="evidence" value="ECO:0007669"/>
    <property type="project" value="TreeGrafter"/>
</dbReference>
<dbReference type="GO" id="GO:0005524">
    <property type="term" value="F:ATP binding"/>
    <property type="evidence" value="ECO:0007669"/>
    <property type="project" value="InterPro"/>
</dbReference>
<protein>
    <recommendedName>
        <fullName evidence="1">Protein kinase domain-containing protein</fullName>
    </recommendedName>
</protein>
<keyword evidence="3" id="KW-1185">Reference proteome</keyword>
<sequence length="324" mass="37109">MTYSKGDVVYDYNSKPKVLGEIIGSGGQGNVYELEGSSFLVKIFHSERLKEEEENLVKKLETQIKMKGSIKQTNVSWPQVAVYSQDKSYLGYAMKKMCGIPLKYLAHPKLYEKKFPDITRENMIILMISLVDTISKLHELDIYLGDINLENILCNPKTWKISLIDADSYQIHDYPCPVGRPEMTPLEHHGKDFKYIIRTKESDCFSLAILIFQCFMFGRHPYDNIGGGNPVENLENGRFPYGPGGSAPGRDGAVPQGNWYNLWSHLSFNIKGLFMQTFKEGASNPESRASLDEWRRGLQQYLSNIKSDYFTNEVYPKFPKPREE</sequence>
<dbReference type="Proteomes" id="UP000034681">
    <property type="component" value="Unassembled WGS sequence"/>
</dbReference>
<dbReference type="Pfam" id="PF00069">
    <property type="entry name" value="Pkinase"/>
    <property type="match status" value="1"/>
</dbReference>
<dbReference type="OrthoDB" id="5782056at2"/>
<name>A0A0M2PYH4_PROHO</name>
<dbReference type="EMBL" id="AJTX02000002">
    <property type="protein sequence ID" value="KKJ01215.1"/>
    <property type="molecule type" value="Genomic_DNA"/>
</dbReference>
<dbReference type="PROSITE" id="PS50011">
    <property type="entry name" value="PROTEIN_KINASE_DOM"/>
    <property type="match status" value="1"/>
</dbReference>
<proteinExistence type="predicted"/>
<dbReference type="GO" id="GO:0005737">
    <property type="term" value="C:cytoplasm"/>
    <property type="evidence" value="ECO:0007669"/>
    <property type="project" value="TreeGrafter"/>
</dbReference>
<comment type="caution">
    <text evidence="2">The sequence shown here is derived from an EMBL/GenBank/DDBJ whole genome shotgun (WGS) entry which is preliminary data.</text>
</comment>
<feature type="domain" description="Protein kinase" evidence="1">
    <location>
        <begin position="17"/>
        <end position="302"/>
    </location>
</feature>
<dbReference type="InterPro" id="IPR000719">
    <property type="entry name" value="Prot_kinase_dom"/>
</dbReference>
<dbReference type="Gene3D" id="1.10.510.10">
    <property type="entry name" value="Transferase(Phosphotransferase) domain 1"/>
    <property type="match status" value="1"/>
</dbReference>
<dbReference type="SUPFAM" id="SSF56112">
    <property type="entry name" value="Protein kinase-like (PK-like)"/>
    <property type="match status" value="1"/>
</dbReference>
<dbReference type="STRING" id="317619.GCA_000332315_03614"/>
<reference evidence="2" key="1">
    <citation type="submission" date="2012-04" db="EMBL/GenBank/DDBJ databases">
        <authorList>
            <person name="Borisov I.G."/>
            <person name="Ivanikova N.V."/>
            <person name="Pinevich A.V."/>
        </authorList>
    </citation>
    <scope>NUCLEOTIDE SEQUENCE</scope>
    <source>
        <strain evidence="2">CALU 1027</strain>
    </source>
</reference>
<accession>A0A0M2PYH4</accession>
<dbReference type="InterPro" id="IPR011009">
    <property type="entry name" value="Kinase-like_dom_sf"/>
</dbReference>
<dbReference type="RefSeq" id="WP_017713806.1">
    <property type="nucleotide sequence ID" value="NZ_KB235941.1"/>
</dbReference>
<gene>
    <name evidence="2" type="ORF">PROH_02185</name>
</gene>
<evidence type="ECO:0000313" key="3">
    <source>
        <dbReference type="Proteomes" id="UP000034681"/>
    </source>
</evidence>